<proteinExistence type="predicted"/>
<dbReference type="EMBL" id="FNUT01000010">
    <property type="protein sequence ID" value="SEG58435.1"/>
    <property type="molecule type" value="Genomic_DNA"/>
</dbReference>
<organism evidence="1 2">
    <name type="scientific">Sphingobacterium lactis</name>
    <dbReference type="NCBI Taxonomy" id="797291"/>
    <lineage>
        <taxon>Bacteria</taxon>
        <taxon>Pseudomonadati</taxon>
        <taxon>Bacteroidota</taxon>
        <taxon>Sphingobacteriia</taxon>
        <taxon>Sphingobacteriales</taxon>
        <taxon>Sphingobacteriaceae</taxon>
        <taxon>Sphingobacterium</taxon>
    </lineage>
</organism>
<accession>A0A1H6BDN0</accession>
<protein>
    <submittedName>
        <fullName evidence="1">Uncharacterized protein</fullName>
    </submittedName>
</protein>
<sequence length="148" mass="17226">MNLIIPKIEIETLSAREMDYYQELDNTPYGQTLALKITDKLKLNPTEMAGLYYSHRDYCGLGLFIKDGLFLLADVYDGWGANKTIASWSSAIEFADWLSKENDQSMSLYGESFNNQTITKLRLEWYLEENYDNSNTAYALYLESRRQR</sequence>
<dbReference type="Proteomes" id="UP000236731">
    <property type="component" value="Unassembled WGS sequence"/>
</dbReference>
<dbReference type="OrthoDB" id="882345at2"/>
<name>A0A1H6BDN0_9SPHI</name>
<reference evidence="2" key="1">
    <citation type="submission" date="2016-10" db="EMBL/GenBank/DDBJ databases">
        <authorList>
            <person name="Varghese N."/>
            <person name="Submissions S."/>
        </authorList>
    </citation>
    <scope>NUCLEOTIDE SEQUENCE [LARGE SCALE GENOMIC DNA]</scope>
    <source>
        <strain evidence="2">DSM 22361</strain>
    </source>
</reference>
<evidence type="ECO:0000313" key="2">
    <source>
        <dbReference type="Proteomes" id="UP000236731"/>
    </source>
</evidence>
<gene>
    <name evidence="1" type="ORF">SAMN05421877_11019</name>
</gene>
<dbReference type="AlphaFoldDB" id="A0A1H6BDN0"/>
<evidence type="ECO:0000313" key="1">
    <source>
        <dbReference type="EMBL" id="SEG58435.1"/>
    </source>
</evidence>
<keyword evidence="2" id="KW-1185">Reference proteome</keyword>
<dbReference type="RefSeq" id="WP_103907163.1">
    <property type="nucleotide sequence ID" value="NZ_CP049246.1"/>
</dbReference>